<evidence type="ECO:0000313" key="6">
    <source>
        <dbReference type="EMBL" id="KAF7682847.1"/>
    </source>
</evidence>
<evidence type="ECO:0000256" key="2">
    <source>
        <dbReference type="ARBA" id="ARBA00022737"/>
    </source>
</evidence>
<comment type="function">
    <text evidence="3">Required for 3'-end cleavage and polyadenylation of pre-mRNAs. Also involved in chromosome segregation where it has a role in chromosome attachment to the mitotic spindle.</text>
</comment>
<dbReference type="SMART" id="SM00320">
    <property type="entry name" value="WD40"/>
    <property type="match status" value="7"/>
</dbReference>
<dbReference type="PRINTS" id="PR00320">
    <property type="entry name" value="GPROTEINBRPT"/>
</dbReference>
<sequence length="397" mass="44914">MNQNIKDIVTARFQNPKFIYDGKRMRSFATRKVVDYTSAMIYERFIVSPPPLQPGSENAHEIMHLKTPELSANKLSEILPIQCAHVSINKIKCPINVVEWTPDGRRCITGSGTGEFTLWNGFGFNFETILQAHESAIRSLCWSPSGAFLISADTLGLIKYWNPSMNNIQMIQAHGEAIRDLSFAYGDAKFCSASDDGKIKIWDSLDAREECALSGHGWDVRVAKWHSTKALIASGGKDNLVKLWDPRGGCELRTLHIHKNTILALQWADDYLLTGGKDQTVKMVDLRMMKEVFTYRNAKREIASLCTHPFKKDLFVSGTADGVLNFWQMFNSEPVEVVENAHDAIVWSIKFHPVGHTMATGSSDQSCRFWIRPRPWEKEEIDEEESGQEFEENIPGL</sequence>
<evidence type="ECO:0000256" key="1">
    <source>
        <dbReference type="ARBA" id="ARBA00022574"/>
    </source>
</evidence>
<evidence type="ECO:0000313" key="7">
    <source>
        <dbReference type="Proteomes" id="UP001516464"/>
    </source>
</evidence>
<dbReference type="PROSITE" id="PS50082">
    <property type="entry name" value="WD_REPEATS_2"/>
    <property type="match status" value="5"/>
</dbReference>
<feature type="repeat" description="WD" evidence="5">
    <location>
        <begin position="171"/>
        <end position="203"/>
    </location>
</feature>
<dbReference type="InterPro" id="IPR001680">
    <property type="entry name" value="WD40_rpt"/>
</dbReference>
<organism evidence="6 7">
    <name type="scientific">Astathelohania contejeani</name>
    <dbReference type="NCBI Taxonomy" id="164912"/>
    <lineage>
        <taxon>Eukaryota</taxon>
        <taxon>Fungi</taxon>
        <taxon>Fungi incertae sedis</taxon>
        <taxon>Microsporidia</taxon>
        <taxon>Astathelohaniidae</taxon>
        <taxon>Astathelohania</taxon>
    </lineage>
</organism>
<dbReference type="PANTHER" id="PTHR22836:SF0">
    <property type="entry name" value="PRE-MRNA 3' END PROCESSING PROTEIN WDR33"/>
    <property type="match status" value="1"/>
</dbReference>
<reference evidence="6 7" key="1">
    <citation type="submission" date="2019-01" db="EMBL/GenBank/DDBJ databases">
        <title>Genomes sequencing and comparative genomics of infectious freshwater microsporidia, Cucumispora dikerogammari and Thelohania contejeani.</title>
        <authorList>
            <person name="Cormier A."/>
            <person name="Giraud I."/>
            <person name="Wattier R."/>
            <person name="Teixeira M."/>
            <person name="Grandjean F."/>
            <person name="Rigaud T."/>
            <person name="Cordaux R."/>
        </authorList>
    </citation>
    <scope>NUCLEOTIDE SEQUENCE [LARGE SCALE GENOMIC DNA]</scope>
    <source>
        <strain evidence="6">T1</strain>
        <tissue evidence="6">Spores</tissue>
    </source>
</reference>
<evidence type="ECO:0000256" key="3">
    <source>
        <dbReference type="ARBA" id="ARBA00025498"/>
    </source>
</evidence>
<feature type="repeat" description="WD" evidence="5">
    <location>
        <begin position="213"/>
        <end position="254"/>
    </location>
</feature>
<proteinExistence type="predicted"/>
<keyword evidence="1 5" id="KW-0853">WD repeat</keyword>
<keyword evidence="2" id="KW-0677">Repeat</keyword>
<dbReference type="InterPro" id="IPR036322">
    <property type="entry name" value="WD40_repeat_dom_sf"/>
</dbReference>
<dbReference type="Gene3D" id="2.130.10.10">
    <property type="entry name" value="YVTN repeat-like/Quinoprotein amine dehydrogenase"/>
    <property type="match status" value="2"/>
</dbReference>
<dbReference type="InterPro" id="IPR045245">
    <property type="entry name" value="Pfs2-like"/>
</dbReference>
<name>A0ABQ7HXG0_9MICR</name>
<dbReference type="CDD" id="cd00200">
    <property type="entry name" value="WD40"/>
    <property type="match status" value="1"/>
</dbReference>
<accession>A0ABQ7HXG0</accession>
<dbReference type="Proteomes" id="UP001516464">
    <property type="component" value="Unassembled WGS sequence"/>
</dbReference>
<dbReference type="Pfam" id="PF00400">
    <property type="entry name" value="WD40"/>
    <property type="match status" value="5"/>
</dbReference>
<evidence type="ECO:0000256" key="4">
    <source>
        <dbReference type="ARBA" id="ARBA00026154"/>
    </source>
</evidence>
<feature type="repeat" description="WD" evidence="5">
    <location>
        <begin position="130"/>
        <end position="162"/>
    </location>
</feature>
<dbReference type="SUPFAM" id="SSF50978">
    <property type="entry name" value="WD40 repeat-like"/>
    <property type="match status" value="1"/>
</dbReference>
<protein>
    <recommendedName>
        <fullName evidence="4">Polyadenylation factor subunit 2</fullName>
    </recommendedName>
</protein>
<dbReference type="EMBL" id="SBIQ01000170">
    <property type="protein sequence ID" value="KAF7682847.1"/>
    <property type="molecule type" value="Genomic_DNA"/>
</dbReference>
<comment type="caution">
    <text evidence="6">The sequence shown here is derived from an EMBL/GenBank/DDBJ whole genome shotgun (WGS) entry which is preliminary data.</text>
</comment>
<dbReference type="PROSITE" id="PS50294">
    <property type="entry name" value="WD_REPEATS_REGION"/>
    <property type="match status" value="4"/>
</dbReference>
<evidence type="ECO:0000256" key="5">
    <source>
        <dbReference type="PROSITE-ProRule" id="PRU00221"/>
    </source>
</evidence>
<feature type="repeat" description="WD" evidence="5">
    <location>
        <begin position="339"/>
        <end position="370"/>
    </location>
</feature>
<dbReference type="InterPro" id="IPR020472">
    <property type="entry name" value="WD40_PAC1"/>
</dbReference>
<keyword evidence="7" id="KW-1185">Reference proteome</keyword>
<feature type="repeat" description="WD" evidence="5">
    <location>
        <begin position="255"/>
        <end position="294"/>
    </location>
</feature>
<dbReference type="PANTHER" id="PTHR22836">
    <property type="entry name" value="WD40 REPEAT PROTEIN"/>
    <property type="match status" value="1"/>
</dbReference>
<gene>
    <name evidence="6" type="primary">FY</name>
    <name evidence="6" type="ORF">TCON_1939</name>
</gene>
<dbReference type="InterPro" id="IPR015943">
    <property type="entry name" value="WD40/YVTN_repeat-like_dom_sf"/>
</dbReference>